<organism evidence="2 3">
    <name type="scientific">Amycolatopsis bartoniae</name>
    <dbReference type="NCBI Taxonomy" id="941986"/>
    <lineage>
        <taxon>Bacteria</taxon>
        <taxon>Bacillati</taxon>
        <taxon>Actinomycetota</taxon>
        <taxon>Actinomycetes</taxon>
        <taxon>Pseudonocardiales</taxon>
        <taxon>Pseudonocardiaceae</taxon>
        <taxon>Amycolatopsis</taxon>
    </lineage>
</organism>
<protein>
    <submittedName>
        <fullName evidence="2">Glyoxalase</fullName>
    </submittedName>
</protein>
<dbReference type="Pfam" id="PF00903">
    <property type="entry name" value="Glyoxalase"/>
    <property type="match status" value="1"/>
</dbReference>
<dbReference type="Gene3D" id="3.10.180.10">
    <property type="entry name" value="2,3-Dihydroxybiphenyl 1,2-Dioxygenase, domain 1"/>
    <property type="match status" value="1"/>
</dbReference>
<name>A0A8H9IYT0_9PSEU</name>
<dbReference type="RefSeq" id="WP_145938758.1">
    <property type="nucleotide sequence ID" value="NZ_BNAV01000018.1"/>
</dbReference>
<evidence type="ECO:0000259" key="1">
    <source>
        <dbReference type="PROSITE" id="PS51819"/>
    </source>
</evidence>
<dbReference type="PROSITE" id="PS51819">
    <property type="entry name" value="VOC"/>
    <property type="match status" value="1"/>
</dbReference>
<dbReference type="InterPro" id="IPR004360">
    <property type="entry name" value="Glyas_Fos-R_dOase_dom"/>
</dbReference>
<sequence>MPRPVHFEIHATDPERAITFYKTVFDWSFERWGSNPYWLISTGDGPGIDGGLVPRQGPAPVDDAPVNAYPNTMEVKDLDLALRHVQQAGGGVLVPKTAAPGVGWLAYCKDTEGNIFGLMENDPSAE</sequence>
<dbReference type="CDD" id="cd07247">
    <property type="entry name" value="SgaA_N_like"/>
    <property type="match status" value="1"/>
</dbReference>
<reference evidence="2" key="1">
    <citation type="journal article" date="2014" name="Int. J. Syst. Evol. Microbiol.">
        <title>Complete genome sequence of Corynebacterium casei LMG S-19264T (=DSM 44701T), isolated from a smear-ripened cheese.</title>
        <authorList>
            <consortium name="US DOE Joint Genome Institute (JGI-PGF)"/>
            <person name="Walter F."/>
            <person name="Albersmeier A."/>
            <person name="Kalinowski J."/>
            <person name="Ruckert C."/>
        </authorList>
    </citation>
    <scope>NUCLEOTIDE SEQUENCE</scope>
    <source>
        <strain evidence="2">CGMCC 4.7679</strain>
    </source>
</reference>
<dbReference type="Proteomes" id="UP000658656">
    <property type="component" value="Unassembled WGS sequence"/>
</dbReference>
<gene>
    <name evidence="2" type="ORF">GCM10017566_69290</name>
</gene>
<dbReference type="OrthoDB" id="9793039at2"/>
<evidence type="ECO:0000313" key="3">
    <source>
        <dbReference type="Proteomes" id="UP000658656"/>
    </source>
</evidence>
<dbReference type="InterPro" id="IPR029068">
    <property type="entry name" value="Glyas_Bleomycin-R_OHBP_Dase"/>
</dbReference>
<evidence type="ECO:0000313" key="2">
    <source>
        <dbReference type="EMBL" id="GHF85375.1"/>
    </source>
</evidence>
<dbReference type="PANTHER" id="PTHR33993:SF2">
    <property type="entry name" value="VOC DOMAIN-CONTAINING PROTEIN"/>
    <property type="match status" value="1"/>
</dbReference>
<feature type="domain" description="VOC" evidence="1">
    <location>
        <begin position="3"/>
        <end position="121"/>
    </location>
</feature>
<accession>A0A8H9IYT0</accession>
<dbReference type="InterPro" id="IPR037523">
    <property type="entry name" value="VOC_core"/>
</dbReference>
<dbReference type="PANTHER" id="PTHR33993">
    <property type="entry name" value="GLYOXALASE-RELATED"/>
    <property type="match status" value="1"/>
</dbReference>
<reference evidence="2" key="2">
    <citation type="submission" date="2020-09" db="EMBL/GenBank/DDBJ databases">
        <authorList>
            <person name="Sun Q."/>
            <person name="Zhou Y."/>
        </authorList>
    </citation>
    <scope>NUCLEOTIDE SEQUENCE</scope>
    <source>
        <strain evidence="2">CGMCC 4.7679</strain>
    </source>
</reference>
<comment type="caution">
    <text evidence="2">The sequence shown here is derived from an EMBL/GenBank/DDBJ whole genome shotgun (WGS) entry which is preliminary data.</text>
</comment>
<keyword evidence="3" id="KW-1185">Reference proteome</keyword>
<dbReference type="AlphaFoldDB" id="A0A8H9IYT0"/>
<proteinExistence type="predicted"/>
<dbReference type="InterPro" id="IPR052164">
    <property type="entry name" value="Anthracycline_SecMetBiosynth"/>
</dbReference>
<dbReference type="SUPFAM" id="SSF54593">
    <property type="entry name" value="Glyoxalase/Bleomycin resistance protein/Dihydroxybiphenyl dioxygenase"/>
    <property type="match status" value="1"/>
</dbReference>
<dbReference type="EMBL" id="BNAV01000018">
    <property type="protein sequence ID" value="GHF85375.1"/>
    <property type="molecule type" value="Genomic_DNA"/>
</dbReference>